<sequence length="462" mass="49470">MSPEIFAVEILARVEKLVLEVADIAGSIDDVSKFVVQQRDGFAHIRTITQQLDGLIGQIAADGDATNQVAIEAGDNSRRSLATVRAALGDIGALAESVRAIQAQLSHLDAMLSEVGNSAQSIQMIAGQTNLLALNATIEAERAGEAGRGFAVVASAVKTLSRRTSEVTAGIDGAVSSLSESIAELVRASAATVDIAGDVNQGVNIISATVEGFDQALSTVAAKVEDISAASADSRVQCEDVVDYVDTFNVSLETTGNDLKDADERITALLHKAEELMGFISDHGYDTPNRIFIDSARSTAAALSTLFTQAVDRGEIGITALFDENYRLIPASNPEQFLTGFNDFADRTLRPIQDAQLALSPLLLICAAVDRNGYLPTHQEQYSKPQGNDVVWNNANCRNRRFFADRAGLRSARNQAPFLLQTYRRDMGGGKFILLKEASAPIWVKGRHWGGFRVAFKAGDQG</sequence>
<evidence type="ECO:0000313" key="5">
    <source>
        <dbReference type="Proteomes" id="UP000680714"/>
    </source>
</evidence>
<dbReference type="Pfam" id="PF00015">
    <property type="entry name" value="MCPsignal"/>
    <property type="match status" value="1"/>
</dbReference>
<dbReference type="PANTHER" id="PTHR32089">
    <property type="entry name" value="METHYL-ACCEPTING CHEMOTAXIS PROTEIN MCPB"/>
    <property type="match status" value="1"/>
</dbReference>
<protein>
    <submittedName>
        <fullName evidence="4">Methyl-accepting chemotaxis protein</fullName>
    </submittedName>
</protein>
<gene>
    <name evidence="4" type="ORF">KEC16_03100</name>
</gene>
<dbReference type="PROSITE" id="PS50111">
    <property type="entry name" value="CHEMOTAXIS_TRANSDUC_2"/>
    <property type="match status" value="1"/>
</dbReference>
<dbReference type="EMBL" id="JAGTUF010000001">
    <property type="protein sequence ID" value="MBR9970699.1"/>
    <property type="molecule type" value="Genomic_DNA"/>
</dbReference>
<dbReference type="InterPro" id="IPR004089">
    <property type="entry name" value="MCPsignal_dom"/>
</dbReference>
<accession>A0ABS5I8R1</accession>
<name>A0ABS5I8R1_9PROT</name>
<dbReference type="Gene3D" id="1.10.287.950">
    <property type="entry name" value="Methyl-accepting chemotaxis protein"/>
    <property type="match status" value="1"/>
</dbReference>
<keyword evidence="5" id="KW-1185">Reference proteome</keyword>
<dbReference type="RefSeq" id="WP_211546166.1">
    <property type="nucleotide sequence ID" value="NZ_JAGTUF010000001.1"/>
</dbReference>
<dbReference type="Proteomes" id="UP000680714">
    <property type="component" value="Unassembled WGS sequence"/>
</dbReference>
<feature type="domain" description="Methyl-accepting transducer" evidence="3">
    <location>
        <begin position="13"/>
        <end position="249"/>
    </location>
</feature>
<dbReference type="PANTHER" id="PTHR32089:SF112">
    <property type="entry name" value="LYSOZYME-LIKE PROTEIN-RELATED"/>
    <property type="match status" value="1"/>
</dbReference>
<keyword evidence="1 2" id="KW-0807">Transducer</keyword>
<dbReference type="SUPFAM" id="SSF58104">
    <property type="entry name" value="Methyl-accepting chemotaxis protein (MCP) signaling domain"/>
    <property type="match status" value="1"/>
</dbReference>
<evidence type="ECO:0000256" key="2">
    <source>
        <dbReference type="PROSITE-ProRule" id="PRU00284"/>
    </source>
</evidence>
<reference evidence="4 5" key="1">
    <citation type="submission" date="2021-04" db="EMBL/GenBank/DDBJ databases">
        <title>Magnetospirillum sulfuroxidans sp. nov., a facultative chemolithoautotrophic sulfur-oxidizing alphaproteobacterium isolated from freshwater sediment and proposals for Paramagetospirillum gen. nov., and Magnetospirillaceae fam. nov.</title>
        <authorList>
            <person name="Koziaeva V."/>
            <person name="Geelhoed J.S."/>
            <person name="Sorokin D.Y."/>
            <person name="Grouzdev D.S."/>
        </authorList>
    </citation>
    <scope>NUCLEOTIDE SEQUENCE [LARGE SCALE GENOMIC DNA]</scope>
    <source>
        <strain evidence="4 5">J10</strain>
    </source>
</reference>
<evidence type="ECO:0000256" key="1">
    <source>
        <dbReference type="ARBA" id="ARBA00023224"/>
    </source>
</evidence>
<comment type="caution">
    <text evidence="4">The sequence shown here is derived from an EMBL/GenBank/DDBJ whole genome shotgun (WGS) entry which is preliminary data.</text>
</comment>
<proteinExistence type="predicted"/>
<organism evidence="4 5">
    <name type="scientific">Magnetospirillum sulfuroxidans</name>
    <dbReference type="NCBI Taxonomy" id="611300"/>
    <lineage>
        <taxon>Bacteria</taxon>
        <taxon>Pseudomonadati</taxon>
        <taxon>Pseudomonadota</taxon>
        <taxon>Alphaproteobacteria</taxon>
        <taxon>Rhodospirillales</taxon>
        <taxon>Rhodospirillaceae</taxon>
        <taxon>Magnetospirillum</taxon>
    </lineage>
</organism>
<evidence type="ECO:0000313" key="4">
    <source>
        <dbReference type="EMBL" id="MBR9970699.1"/>
    </source>
</evidence>
<dbReference type="SMART" id="SM00283">
    <property type="entry name" value="MA"/>
    <property type="match status" value="1"/>
</dbReference>
<evidence type="ECO:0000259" key="3">
    <source>
        <dbReference type="PROSITE" id="PS50111"/>
    </source>
</evidence>